<evidence type="ECO:0000313" key="5">
    <source>
        <dbReference type="Proteomes" id="UP000290037"/>
    </source>
</evidence>
<dbReference type="InterPro" id="IPR036388">
    <property type="entry name" value="WH-like_DNA-bd_sf"/>
</dbReference>
<evidence type="ECO:0000313" key="2">
    <source>
        <dbReference type="EMBL" id="RXG26790.1"/>
    </source>
</evidence>
<dbReference type="Pfam" id="PF00293">
    <property type="entry name" value="NUDIX"/>
    <property type="match status" value="1"/>
</dbReference>
<dbReference type="EMBL" id="QOVN01000012">
    <property type="protein sequence ID" value="RXG26790.1"/>
    <property type="molecule type" value="Genomic_DNA"/>
</dbReference>
<evidence type="ECO:0000313" key="3">
    <source>
        <dbReference type="EMBL" id="SHI09728.1"/>
    </source>
</evidence>
<evidence type="ECO:0000313" key="4">
    <source>
        <dbReference type="Proteomes" id="UP000184240"/>
    </source>
</evidence>
<dbReference type="Proteomes" id="UP000184240">
    <property type="component" value="Unassembled WGS sequence"/>
</dbReference>
<dbReference type="Pfam" id="PF21906">
    <property type="entry name" value="WHD_NrtR"/>
    <property type="match status" value="1"/>
</dbReference>
<sequence>MTTTEASKTTSHSAPILDSITIDCVIFGFNQGSLEVLLVKHADGISKDKWGLPGGWIYTDESTDDAANRLLLALTGIKDIYLEQLRAFSAPDRFPVSRVITIGYYALLKREDWVGLKPGATASEVAWFKVSEVETLIYDHLHILEIGLKRLRRRIKQEPIGFNMLPEKFTLLQLMHLYEEILGYEMDKPNFRRKILRMNLLTALDEKQKDVSHRAAKLYRFNPEVYQKLQQKGFNFEF</sequence>
<dbReference type="EMBL" id="FQXT01000003">
    <property type="protein sequence ID" value="SHI09728.1"/>
    <property type="molecule type" value="Genomic_DNA"/>
</dbReference>
<dbReference type="InterPro" id="IPR000086">
    <property type="entry name" value="NUDIX_hydrolase_dom"/>
</dbReference>
<dbReference type="InterPro" id="IPR036390">
    <property type="entry name" value="WH_DNA-bd_sf"/>
</dbReference>
<keyword evidence="5" id="KW-1185">Reference proteome</keyword>
<protein>
    <submittedName>
        <fullName evidence="3">NUDIX domain-containing protein</fullName>
    </submittedName>
</protein>
<dbReference type="SUPFAM" id="SSF55811">
    <property type="entry name" value="Nudix"/>
    <property type="match status" value="1"/>
</dbReference>
<dbReference type="Gene3D" id="3.90.79.10">
    <property type="entry name" value="Nucleoside Triphosphate Pyrophosphohydrolase"/>
    <property type="match status" value="1"/>
</dbReference>
<dbReference type="PANTHER" id="PTHR43736">
    <property type="entry name" value="ADP-RIBOSE PYROPHOSPHATASE"/>
    <property type="match status" value="1"/>
</dbReference>
<organism evidence="3 4">
    <name type="scientific">Leeuwenhoekiella palythoae</name>
    <dbReference type="NCBI Taxonomy" id="573501"/>
    <lineage>
        <taxon>Bacteria</taxon>
        <taxon>Pseudomonadati</taxon>
        <taxon>Bacteroidota</taxon>
        <taxon>Flavobacteriia</taxon>
        <taxon>Flavobacteriales</taxon>
        <taxon>Flavobacteriaceae</taxon>
        <taxon>Leeuwenhoekiella</taxon>
    </lineage>
</organism>
<accession>A0A1M5YD18</accession>
<gene>
    <name evidence="2" type="ORF">DSM01_3340</name>
    <name evidence="3" type="ORF">SAMN04487999_2114</name>
</gene>
<dbReference type="SUPFAM" id="SSF46785">
    <property type="entry name" value="Winged helix' DNA-binding domain"/>
    <property type="match status" value="1"/>
</dbReference>
<proteinExistence type="predicted"/>
<reference evidence="4" key="1">
    <citation type="submission" date="2016-11" db="EMBL/GenBank/DDBJ databases">
        <authorList>
            <person name="Varghese N."/>
            <person name="Submissions S."/>
        </authorList>
    </citation>
    <scope>NUCLEOTIDE SEQUENCE [LARGE SCALE GENOMIC DNA]</scope>
    <source>
        <strain evidence="4">DSM 19859</strain>
    </source>
</reference>
<dbReference type="STRING" id="573501.SAMN04487999_2114"/>
<dbReference type="PROSITE" id="PS51462">
    <property type="entry name" value="NUDIX"/>
    <property type="match status" value="1"/>
</dbReference>
<dbReference type="CDD" id="cd18873">
    <property type="entry name" value="NUDIX_NadM_like"/>
    <property type="match status" value="1"/>
</dbReference>
<dbReference type="InterPro" id="IPR015797">
    <property type="entry name" value="NUDIX_hydrolase-like_dom_sf"/>
</dbReference>
<reference evidence="3" key="2">
    <citation type="submission" date="2016-11" db="EMBL/GenBank/DDBJ databases">
        <authorList>
            <person name="Jaros S."/>
            <person name="Januszkiewicz K."/>
            <person name="Wedrychowicz H."/>
        </authorList>
    </citation>
    <scope>NUCLEOTIDE SEQUENCE [LARGE SCALE GENOMIC DNA]</scope>
    <source>
        <strain evidence="3">DSM 19859</strain>
    </source>
</reference>
<dbReference type="AlphaFoldDB" id="A0A1M5YD18"/>
<evidence type="ECO:0000259" key="1">
    <source>
        <dbReference type="PROSITE" id="PS51462"/>
    </source>
</evidence>
<dbReference type="PANTHER" id="PTHR43736:SF4">
    <property type="entry name" value="SLR1690 PROTEIN"/>
    <property type="match status" value="1"/>
</dbReference>
<dbReference type="InterPro" id="IPR054105">
    <property type="entry name" value="WHD_NrtR"/>
</dbReference>
<dbReference type="RefSeq" id="WP_072982820.1">
    <property type="nucleotide sequence ID" value="NZ_FQXT01000003.1"/>
</dbReference>
<feature type="domain" description="Nudix hydrolase" evidence="1">
    <location>
        <begin position="19"/>
        <end position="150"/>
    </location>
</feature>
<dbReference type="Gene3D" id="1.10.10.10">
    <property type="entry name" value="Winged helix-like DNA-binding domain superfamily/Winged helix DNA-binding domain"/>
    <property type="match status" value="1"/>
</dbReference>
<dbReference type="OrthoDB" id="9786141at2"/>
<reference evidence="2 5" key="3">
    <citation type="submission" date="2018-07" db="EMBL/GenBank/DDBJ databases">
        <title>Leeuwenhoekiella genomics.</title>
        <authorList>
            <person name="Tahon G."/>
            <person name="Willems A."/>
        </authorList>
    </citation>
    <scope>NUCLEOTIDE SEQUENCE [LARGE SCALE GENOMIC DNA]</scope>
    <source>
        <strain evidence="2 5">LMG 24856</strain>
    </source>
</reference>
<dbReference type="Proteomes" id="UP000290037">
    <property type="component" value="Unassembled WGS sequence"/>
</dbReference>
<name>A0A1M5YD18_9FLAO</name>